<dbReference type="Gene3D" id="3.90.76.10">
    <property type="entry name" value="Dipeptide-binding Protein, Domain 1"/>
    <property type="match status" value="1"/>
</dbReference>
<protein>
    <recommendedName>
        <fullName evidence="4">Solute-binding protein family 5 domain-containing protein</fullName>
    </recommendedName>
</protein>
<comment type="similarity">
    <text evidence="2">Belongs to the bacterial solute-binding protein 5 family.</text>
</comment>
<dbReference type="InterPro" id="IPR023765">
    <property type="entry name" value="SBP_5_CS"/>
</dbReference>
<dbReference type="OrthoDB" id="9803988at2"/>
<evidence type="ECO:0000256" key="3">
    <source>
        <dbReference type="ARBA" id="ARBA00022729"/>
    </source>
</evidence>
<reference evidence="5 6" key="1">
    <citation type="submission" date="2016-08" db="EMBL/GenBank/DDBJ databases">
        <title>Whole genome sequence of Mesorhizobium sp. strain UASWS1009 isolated from industrial sewage.</title>
        <authorList>
            <person name="Crovadore J."/>
            <person name="Calmin G."/>
            <person name="Chablais R."/>
            <person name="Cochard B."/>
            <person name="Lefort F."/>
        </authorList>
    </citation>
    <scope>NUCLEOTIDE SEQUENCE [LARGE SCALE GENOMIC DNA]</scope>
    <source>
        <strain evidence="5 6">UASWS1009</strain>
    </source>
</reference>
<evidence type="ECO:0000313" key="6">
    <source>
        <dbReference type="Proteomes" id="UP000094412"/>
    </source>
</evidence>
<proteinExistence type="inferred from homology"/>
<organism evidence="5 6">
    <name type="scientific">Mesorhizobium hungaricum</name>
    <dbReference type="NCBI Taxonomy" id="1566387"/>
    <lineage>
        <taxon>Bacteria</taxon>
        <taxon>Pseudomonadati</taxon>
        <taxon>Pseudomonadota</taxon>
        <taxon>Alphaproteobacteria</taxon>
        <taxon>Hyphomicrobiales</taxon>
        <taxon>Phyllobacteriaceae</taxon>
        <taxon>Mesorhizobium</taxon>
    </lineage>
</organism>
<dbReference type="PANTHER" id="PTHR30290">
    <property type="entry name" value="PERIPLASMIC BINDING COMPONENT OF ABC TRANSPORTER"/>
    <property type="match status" value="1"/>
</dbReference>
<dbReference type="GO" id="GO:0043190">
    <property type="term" value="C:ATP-binding cassette (ABC) transporter complex"/>
    <property type="evidence" value="ECO:0007669"/>
    <property type="project" value="InterPro"/>
</dbReference>
<keyword evidence="3" id="KW-0732">Signal</keyword>
<gene>
    <name evidence="5" type="ORF">QV13_09835</name>
</gene>
<evidence type="ECO:0000259" key="4">
    <source>
        <dbReference type="Pfam" id="PF00496"/>
    </source>
</evidence>
<dbReference type="Pfam" id="PF00496">
    <property type="entry name" value="SBP_bac_5"/>
    <property type="match status" value="1"/>
</dbReference>
<dbReference type="PROSITE" id="PS01040">
    <property type="entry name" value="SBP_BACTERIAL_5"/>
    <property type="match status" value="1"/>
</dbReference>
<dbReference type="CDD" id="cd08512">
    <property type="entry name" value="PBP2_NikA_DppA_OppA_like_7"/>
    <property type="match status" value="1"/>
</dbReference>
<dbReference type="GO" id="GO:0015833">
    <property type="term" value="P:peptide transport"/>
    <property type="evidence" value="ECO:0007669"/>
    <property type="project" value="TreeGrafter"/>
</dbReference>
<dbReference type="Proteomes" id="UP000094412">
    <property type="component" value="Unassembled WGS sequence"/>
</dbReference>
<name>A0A1C2DZ14_9HYPH</name>
<comment type="caution">
    <text evidence="5">The sequence shown here is derived from an EMBL/GenBank/DDBJ whole genome shotgun (WGS) entry which is preliminary data.</text>
</comment>
<dbReference type="GO" id="GO:0030288">
    <property type="term" value="C:outer membrane-bounded periplasmic space"/>
    <property type="evidence" value="ECO:0007669"/>
    <property type="project" value="UniProtKB-ARBA"/>
</dbReference>
<dbReference type="PIRSF" id="PIRSF002741">
    <property type="entry name" value="MppA"/>
    <property type="match status" value="1"/>
</dbReference>
<dbReference type="Gene3D" id="3.40.190.10">
    <property type="entry name" value="Periplasmic binding protein-like II"/>
    <property type="match status" value="1"/>
</dbReference>
<comment type="subcellular location">
    <subcellularLocation>
        <location evidence="1">Periplasm</location>
    </subcellularLocation>
</comment>
<evidence type="ECO:0000313" key="5">
    <source>
        <dbReference type="EMBL" id="OCX19896.1"/>
    </source>
</evidence>
<dbReference type="STRING" id="1566387.QV13_09835"/>
<sequence>MNRRHLLKTAALAALATAASSRWNVSMAQGKGSIFTLAYPTSFPDLDPATSFSNDGAVLANAYEGLTRYIPAGEGGQARIEPLLATSWNVSEDGKTWTFHLRDGVKFHDGSALTSEAVKGSIERTKKIGGGASFIWGSVSAIQTPDPLTVVFVLSDTQPLDLIASAGFAAWIYAPASLDKDNAWFNKGNDAGTGPFKISRYEPGQRAVLDRVDGYWGKVPEGAFKTVSFEIVEDTTLAQNMIESGQADWTENIPFENLKAMQANPDLRVAVNPSFETLFGLYNVKRAPLDRPKVRQALSLAFPYDDVIAAGTMGLGTRAKGVVPAGIWGHDTEAPIPHTDLKAAAALLAEEGVAPGLELVMTYTTSQSLSAVAGELWKANLETLGITLTLQPMAWEAQWQLGKSNPKAAQDIFVMVWWPTFVTPYDYLFNLFHSEEKPNFNLGYYSNPDVDAKIDEAAKLSGTDRPRAEKLFIEAQRKVIEDAAAVFMLDRPNVHIIRSNIKGYVDNPAYGHVTFVNEMSR</sequence>
<accession>A0A1C2DZ14</accession>
<feature type="domain" description="Solute-binding protein family 5" evidence="4">
    <location>
        <begin position="80"/>
        <end position="437"/>
    </location>
</feature>
<dbReference type="GO" id="GO:1904680">
    <property type="term" value="F:peptide transmembrane transporter activity"/>
    <property type="evidence" value="ECO:0007669"/>
    <property type="project" value="TreeGrafter"/>
</dbReference>
<dbReference type="InterPro" id="IPR039424">
    <property type="entry name" value="SBP_5"/>
</dbReference>
<dbReference type="AlphaFoldDB" id="A0A1C2DZ14"/>
<dbReference type="Gene3D" id="3.10.105.10">
    <property type="entry name" value="Dipeptide-binding Protein, Domain 3"/>
    <property type="match status" value="1"/>
</dbReference>
<dbReference type="SUPFAM" id="SSF53850">
    <property type="entry name" value="Periplasmic binding protein-like II"/>
    <property type="match status" value="1"/>
</dbReference>
<keyword evidence="6" id="KW-1185">Reference proteome</keyword>
<dbReference type="InterPro" id="IPR030678">
    <property type="entry name" value="Peptide/Ni-bd"/>
</dbReference>
<dbReference type="EMBL" id="MDEO01000030">
    <property type="protein sequence ID" value="OCX19896.1"/>
    <property type="molecule type" value="Genomic_DNA"/>
</dbReference>
<evidence type="ECO:0000256" key="2">
    <source>
        <dbReference type="ARBA" id="ARBA00005695"/>
    </source>
</evidence>
<dbReference type="RefSeq" id="WP_024923584.1">
    <property type="nucleotide sequence ID" value="NZ_MDEO01000030.1"/>
</dbReference>
<evidence type="ECO:0000256" key="1">
    <source>
        <dbReference type="ARBA" id="ARBA00004418"/>
    </source>
</evidence>
<dbReference type="InterPro" id="IPR000914">
    <property type="entry name" value="SBP_5_dom"/>
</dbReference>